<dbReference type="EMBL" id="GBRH01179743">
    <property type="protein sequence ID" value="JAE18153.1"/>
    <property type="molecule type" value="Transcribed_RNA"/>
</dbReference>
<keyword evidence="1" id="KW-0472">Membrane</keyword>
<dbReference type="AlphaFoldDB" id="A0A0A9GBX5"/>
<keyword evidence="1" id="KW-0812">Transmembrane</keyword>
<evidence type="ECO:0000313" key="2">
    <source>
        <dbReference type="EMBL" id="JAE18153.1"/>
    </source>
</evidence>
<reference evidence="2" key="2">
    <citation type="journal article" date="2015" name="Data Brief">
        <title>Shoot transcriptome of the giant reed, Arundo donax.</title>
        <authorList>
            <person name="Barrero R.A."/>
            <person name="Guerrero F.D."/>
            <person name="Moolhuijzen P."/>
            <person name="Goolsby J.A."/>
            <person name="Tidwell J."/>
            <person name="Bellgard S.E."/>
            <person name="Bellgard M.I."/>
        </authorList>
    </citation>
    <scope>NUCLEOTIDE SEQUENCE</scope>
    <source>
        <tissue evidence="2">Shoot tissue taken approximately 20 cm above the soil surface</tissue>
    </source>
</reference>
<protein>
    <submittedName>
        <fullName evidence="2">Uncharacterized protein</fullName>
    </submittedName>
</protein>
<name>A0A0A9GBX5_ARUDO</name>
<proteinExistence type="predicted"/>
<organism evidence="2">
    <name type="scientific">Arundo donax</name>
    <name type="common">Giant reed</name>
    <name type="synonym">Donax arundinaceus</name>
    <dbReference type="NCBI Taxonomy" id="35708"/>
    <lineage>
        <taxon>Eukaryota</taxon>
        <taxon>Viridiplantae</taxon>
        <taxon>Streptophyta</taxon>
        <taxon>Embryophyta</taxon>
        <taxon>Tracheophyta</taxon>
        <taxon>Spermatophyta</taxon>
        <taxon>Magnoliopsida</taxon>
        <taxon>Liliopsida</taxon>
        <taxon>Poales</taxon>
        <taxon>Poaceae</taxon>
        <taxon>PACMAD clade</taxon>
        <taxon>Arundinoideae</taxon>
        <taxon>Arundineae</taxon>
        <taxon>Arundo</taxon>
    </lineage>
</organism>
<evidence type="ECO:0000256" key="1">
    <source>
        <dbReference type="SAM" id="Phobius"/>
    </source>
</evidence>
<accession>A0A0A9GBX5</accession>
<keyword evidence="1" id="KW-1133">Transmembrane helix</keyword>
<reference evidence="2" key="1">
    <citation type="submission" date="2014-09" db="EMBL/GenBank/DDBJ databases">
        <authorList>
            <person name="Magalhaes I.L.F."/>
            <person name="Oliveira U."/>
            <person name="Santos F.R."/>
            <person name="Vidigal T.H.D.A."/>
            <person name="Brescovit A.D."/>
            <person name="Santos A.J."/>
        </authorList>
    </citation>
    <scope>NUCLEOTIDE SEQUENCE</scope>
    <source>
        <tissue evidence="2">Shoot tissue taken approximately 20 cm above the soil surface</tissue>
    </source>
</reference>
<feature type="transmembrane region" description="Helical" evidence="1">
    <location>
        <begin position="6"/>
        <end position="26"/>
    </location>
</feature>
<sequence>MEPPMGLFLCYVSSMILPGMLIKVAAKERVHLLYTWNLGMLIFLSSLI</sequence>